<evidence type="ECO:0000256" key="1">
    <source>
        <dbReference type="SAM" id="MobiDB-lite"/>
    </source>
</evidence>
<name>A0AA41QZG4_9MICO</name>
<evidence type="ECO:0000313" key="2">
    <source>
        <dbReference type="EMBL" id="MCI4659718.1"/>
    </source>
</evidence>
<accession>A0AA41QZG4</accession>
<keyword evidence="3" id="KW-1185">Reference proteome</keyword>
<proteinExistence type="predicted"/>
<protein>
    <submittedName>
        <fullName evidence="2">Uncharacterized protein</fullName>
    </submittedName>
</protein>
<sequence>MSESTLSFEAELQQMLDLDVPSNTIIESELGIGTFGLLKQTLESMNAGVYVLGADLGDELLRARPAETFVVPEELLGADTLIVHDAVAMDTDLHERIQEVTQQRSIHGEPLPNLKRVILIYPDWGQDGRRFFMDLGTHYASVRITRTAPDYSVVEADLGVLRDRRRARSTLASDHRSALTLKPGDELTIPGIGTKRIGAVNQLDFDRYQIRLDGKFVESVVVEVSVPSGEQRTPERHESRSGREDRSESRDVAHLKEDLEASLKFALGDDYANRVADAQAIIDGLEEYRDTSDALRAVQARFGNLMFGKVTLYHLENGTALSRDAEVVTFTRSLKRLGMTVADLGWPDEALNSVYLSRE</sequence>
<reference evidence="2" key="1">
    <citation type="submission" date="2022-03" db="EMBL/GenBank/DDBJ databases">
        <title>Cryobacterium sp. nov. strain ZS14-85, isolated from Antarctic soil.</title>
        <authorList>
            <person name="Li J."/>
            <person name="Niu G."/>
        </authorList>
    </citation>
    <scope>NUCLEOTIDE SEQUENCE</scope>
    <source>
        <strain evidence="2">ZS14-85</strain>
    </source>
</reference>
<comment type="caution">
    <text evidence="2">The sequence shown here is derived from an EMBL/GenBank/DDBJ whole genome shotgun (WGS) entry which is preliminary data.</text>
</comment>
<feature type="compositionally biased region" description="Basic and acidic residues" evidence="1">
    <location>
        <begin position="232"/>
        <end position="252"/>
    </location>
</feature>
<dbReference type="AlphaFoldDB" id="A0AA41QZG4"/>
<gene>
    <name evidence="2" type="ORF">MQH31_18080</name>
</gene>
<organism evidence="2 3">
    <name type="scientific">Cryobacterium zhongshanensis</name>
    <dbReference type="NCBI Taxonomy" id="2928153"/>
    <lineage>
        <taxon>Bacteria</taxon>
        <taxon>Bacillati</taxon>
        <taxon>Actinomycetota</taxon>
        <taxon>Actinomycetes</taxon>
        <taxon>Micrococcales</taxon>
        <taxon>Microbacteriaceae</taxon>
        <taxon>Cryobacterium</taxon>
    </lineage>
</organism>
<dbReference type="EMBL" id="JALGAR010000006">
    <property type="protein sequence ID" value="MCI4659718.1"/>
    <property type="molecule type" value="Genomic_DNA"/>
</dbReference>
<dbReference type="RefSeq" id="WP_243013209.1">
    <property type="nucleotide sequence ID" value="NZ_JALGAR010000006.1"/>
</dbReference>
<dbReference type="Proteomes" id="UP001165341">
    <property type="component" value="Unassembled WGS sequence"/>
</dbReference>
<evidence type="ECO:0000313" key="3">
    <source>
        <dbReference type="Proteomes" id="UP001165341"/>
    </source>
</evidence>
<feature type="region of interest" description="Disordered" evidence="1">
    <location>
        <begin position="227"/>
        <end position="252"/>
    </location>
</feature>